<dbReference type="InterPro" id="IPR011765">
    <property type="entry name" value="Pept_M16_N"/>
</dbReference>
<dbReference type="AlphaFoldDB" id="A0AAN0IV17"/>
<reference evidence="3" key="1">
    <citation type="journal article" date="2010" name="Nature">
        <title>The Amphimedon queenslandica genome and the evolution of animal complexity.</title>
        <authorList>
            <person name="Srivastava M."/>
            <person name="Simakov O."/>
            <person name="Chapman J."/>
            <person name="Fahey B."/>
            <person name="Gauthier M.E."/>
            <person name="Mitros T."/>
            <person name="Richards G.S."/>
            <person name="Conaco C."/>
            <person name="Dacre M."/>
            <person name="Hellsten U."/>
            <person name="Larroux C."/>
            <person name="Putnam N.H."/>
            <person name="Stanke M."/>
            <person name="Adamska M."/>
            <person name="Darling A."/>
            <person name="Degnan S.M."/>
            <person name="Oakley T.H."/>
            <person name="Plachetzki D.C."/>
            <person name="Zhai Y."/>
            <person name="Adamski M."/>
            <person name="Calcino A."/>
            <person name="Cummins S.F."/>
            <person name="Goodstein D.M."/>
            <person name="Harris C."/>
            <person name="Jackson D.J."/>
            <person name="Leys S.P."/>
            <person name="Shu S."/>
            <person name="Woodcroft B.J."/>
            <person name="Vervoort M."/>
            <person name="Kosik K.S."/>
            <person name="Manning G."/>
            <person name="Degnan B.M."/>
            <person name="Rokhsar D.S."/>
        </authorList>
    </citation>
    <scope>NUCLEOTIDE SEQUENCE [LARGE SCALE GENOMIC DNA]</scope>
</reference>
<dbReference type="Gene3D" id="3.30.830.10">
    <property type="entry name" value="Metalloenzyme, LuxS/M16 peptidase-like"/>
    <property type="match status" value="1"/>
</dbReference>
<dbReference type="Proteomes" id="UP000007879">
    <property type="component" value="Unassembled WGS sequence"/>
</dbReference>
<dbReference type="GO" id="GO:0046872">
    <property type="term" value="F:metal ion binding"/>
    <property type="evidence" value="ECO:0007669"/>
    <property type="project" value="InterPro"/>
</dbReference>
<name>A0AAN0IV17_AMPQE</name>
<dbReference type="GO" id="GO:0005759">
    <property type="term" value="C:mitochondrial matrix"/>
    <property type="evidence" value="ECO:0007669"/>
    <property type="project" value="TreeGrafter"/>
</dbReference>
<dbReference type="GeneID" id="109580199"/>
<dbReference type="PANTHER" id="PTHR43016:SF13">
    <property type="entry name" value="PRESEQUENCE PROTEASE, MITOCHONDRIAL"/>
    <property type="match status" value="1"/>
</dbReference>
<dbReference type="KEGG" id="aqu:109580199"/>
<evidence type="ECO:0000259" key="1">
    <source>
        <dbReference type="Pfam" id="PF00675"/>
    </source>
</evidence>
<accession>A0AAN0IV17</accession>
<dbReference type="EnsemblMetazoa" id="XM_019993111.1">
    <property type="protein sequence ID" value="XP_019848670.1"/>
    <property type="gene ID" value="LOC109580199"/>
</dbReference>
<protein>
    <recommendedName>
        <fullName evidence="1">Peptidase M16 N-terminal domain-containing protein</fullName>
    </recommendedName>
</protein>
<organism evidence="2 3">
    <name type="scientific">Amphimedon queenslandica</name>
    <name type="common">Sponge</name>
    <dbReference type="NCBI Taxonomy" id="400682"/>
    <lineage>
        <taxon>Eukaryota</taxon>
        <taxon>Metazoa</taxon>
        <taxon>Porifera</taxon>
        <taxon>Demospongiae</taxon>
        <taxon>Heteroscleromorpha</taxon>
        <taxon>Haplosclerida</taxon>
        <taxon>Niphatidae</taxon>
        <taxon>Amphimedon</taxon>
    </lineage>
</organism>
<feature type="domain" description="Peptidase M16 N-terminal" evidence="1">
    <location>
        <begin position="86"/>
        <end position="176"/>
    </location>
</feature>
<dbReference type="Pfam" id="PF00675">
    <property type="entry name" value="Peptidase_M16"/>
    <property type="match status" value="1"/>
</dbReference>
<sequence length="182" mass="21062">MAAQLFSLPYVRRGIRLIHLSNPVFNSARREDVSKLSVAVNDRINGYRVTRVTDVPDFNLKAIELLHESTKAQHLHLARQDSNNVFGVGFRTTPMDSTGICHILEHTTLCGSAHYPVRDPFFKMLTRSLATFMNAFTANDWTFYPFSIQNYNDYRNLLSVYCDCMFHPNLKNMDFHHSIHHQ</sequence>
<evidence type="ECO:0000313" key="3">
    <source>
        <dbReference type="Proteomes" id="UP000007879"/>
    </source>
</evidence>
<proteinExistence type="predicted"/>
<dbReference type="RefSeq" id="XP_019848670.1">
    <property type="nucleotide sequence ID" value="XM_019993111.1"/>
</dbReference>
<dbReference type="SUPFAM" id="SSF63411">
    <property type="entry name" value="LuxS/MPP-like metallohydrolase"/>
    <property type="match status" value="1"/>
</dbReference>
<dbReference type="PANTHER" id="PTHR43016">
    <property type="entry name" value="PRESEQUENCE PROTEASE"/>
    <property type="match status" value="1"/>
</dbReference>
<keyword evidence="3" id="KW-1185">Reference proteome</keyword>
<evidence type="ECO:0000313" key="2">
    <source>
        <dbReference type="EnsemblMetazoa" id="XP_019848670.1"/>
    </source>
</evidence>
<dbReference type="InterPro" id="IPR011249">
    <property type="entry name" value="Metalloenz_LuxS/M16"/>
</dbReference>
<dbReference type="GO" id="GO:0016485">
    <property type="term" value="P:protein processing"/>
    <property type="evidence" value="ECO:0007669"/>
    <property type="project" value="TreeGrafter"/>
</dbReference>
<dbReference type="GO" id="GO:0004222">
    <property type="term" value="F:metalloendopeptidase activity"/>
    <property type="evidence" value="ECO:0007669"/>
    <property type="project" value="TreeGrafter"/>
</dbReference>
<reference evidence="2" key="2">
    <citation type="submission" date="2024-06" db="UniProtKB">
        <authorList>
            <consortium name="EnsemblMetazoa"/>
        </authorList>
    </citation>
    <scope>IDENTIFICATION</scope>
</reference>